<keyword evidence="2" id="KW-1185">Reference proteome</keyword>
<dbReference type="Proteomes" id="UP001396334">
    <property type="component" value="Unassembled WGS sequence"/>
</dbReference>
<accession>A0ABR2AG41</accession>
<gene>
    <name evidence="1" type="ORF">V6N11_014072</name>
</gene>
<protein>
    <submittedName>
        <fullName evidence="1">Uncharacterized protein</fullName>
    </submittedName>
</protein>
<reference evidence="1 2" key="1">
    <citation type="journal article" date="2024" name="G3 (Bethesda)">
        <title>Genome assembly of Hibiscus sabdariffa L. provides insights into metabolisms of medicinal natural products.</title>
        <authorList>
            <person name="Kim T."/>
        </authorList>
    </citation>
    <scope>NUCLEOTIDE SEQUENCE [LARGE SCALE GENOMIC DNA]</scope>
    <source>
        <strain evidence="1">TK-2024</strain>
        <tissue evidence="1">Old leaves</tissue>
    </source>
</reference>
<dbReference type="EMBL" id="JBBPBN010000257">
    <property type="protein sequence ID" value="KAK8491948.1"/>
    <property type="molecule type" value="Genomic_DNA"/>
</dbReference>
<comment type="caution">
    <text evidence="1">The sequence shown here is derived from an EMBL/GenBank/DDBJ whole genome shotgun (WGS) entry which is preliminary data.</text>
</comment>
<organism evidence="1 2">
    <name type="scientific">Hibiscus sabdariffa</name>
    <name type="common">roselle</name>
    <dbReference type="NCBI Taxonomy" id="183260"/>
    <lineage>
        <taxon>Eukaryota</taxon>
        <taxon>Viridiplantae</taxon>
        <taxon>Streptophyta</taxon>
        <taxon>Embryophyta</taxon>
        <taxon>Tracheophyta</taxon>
        <taxon>Spermatophyta</taxon>
        <taxon>Magnoliopsida</taxon>
        <taxon>eudicotyledons</taxon>
        <taxon>Gunneridae</taxon>
        <taxon>Pentapetalae</taxon>
        <taxon>rosids</taxon>
        <taxon>malvids</taxon>
        <taxon>Malvales</taxon>
        <taxon>Malvaceae</taxon>
        <taxon>Malvoideae</taxon>
        <taxon>Hibiscus</taxon>
    </lineage>
</organism>
<name>A0ABR2AG41_9ROSI</name>
<evidence type="ECO:0000313" key="2">
    <source>
        <dbReference type="Proteomes" id="UP001396334"/>
    </source>
</evidence>
<evidence type="ECO:0000313" key="1">
    <source>
        <dbReference type="EMBL" id="KAK8491948.1"/>
    </source>
</evidence>
<proteinExistence type="predicted"/>
<sequence length="281" mass="30435">MSSLLLYEPEIIWINNSHFLVTESPSQGSVKDGSSSSSALLAASSQLSSKRWFARAIVRISSTMSTESSTRNHFFDILEKIKQFRVSKLMVVTVGSSPKCIKTLGSTIPRPALVRAEERVNLVFGSMPIADHVVSFPVESEGAVDGRGITGLFGSMVGKLSSLERIDRQAALHAVTIEEIRVEISESSPLRPYISSLSLAKKVKGPMPSSIEKNLHRTEKTLVLLQTRSKVPMISSPSLVIGRESDLSLTLIDGVAGKPPPIILLSSRFTLGTEVKSSEST</sequence>